<dbReference type="GO" id="GO:0016747">
    <property type="term" value="F:acyltransferase activity, transferring groups other than amino-acyl groups"/>
    <property type="evidence" value="ECO:0007669"/>
    <property type="project" value="InterPro"/>
</dbReference>
<dbReference type="eggNOG" id="COG0456">
    <property type="taxonomic scope" value="Bacteria"/>
</dbReference>
<name>B3E8U2_TRIL1</name>
<dbReference type="InterPro" id="IPR000182">
    <property type="entry name" value="GNAT_dom"/>
</dbReference>
<accession>B3E8U2</accession>
<dbReference type="PROSITE" id="PS51186">
    <property type="entry name" value="GNAT"/>
    <property type="match status" value="1"/>
</dbReference>
<evidence type="ECO:0000313" key="4">
    <source>
        <dbReference type="EMBL" id="ACD95210.1"/>
    </source>
</evidence>
<keyword evidence="1 4" id="KW-0808">Transferase</keyword>
<keyword evidence="5" id="KW-1185">Reference proteome</keyword>
<dbReference type="Pfam" id="PF00583">
    <property type="entry name" value="Acetyltransf_1"/>
    <property type="match status" value="1"/>
</dbReference>
<reference evidence="4 5" key="1">
    <citation type="submission" date="2008-05" db="EMBL/GenBank/DDBJ databases">
        <title>Complete sequence of chromosome of Geobacter lovleyi SZ.</title>
        <authorList>
            <consortium name="US DOE Joint Genome Institute"/>
            <person name="Lucas S."/>
            <person name="Copeland A."/>
            <person name="Lapidus A."/>
            <person name="Glavina del Rio T."/>
            <person name="Dalin E."/>
            <person name="Tice H."/>
            <person name="Bruce D."/>
            <person name="Goodwin L."/>
            <person name="Pitluck S."/>
            <person name="Chertkov O."/>
            <person name="Meincke L."/>
            <person name="Brettin T."/>
            <person name="Detter J.C."/>
            <person name="Han C."/>
            <person name="Tapia R."/>
            <person name="Kuske C.R."/>
            <person name="Schmutz J."/>
            <person name="Larimer F."/>
            <person name="Land M."/>
            <person name="Hauser L."/>
            <person name="Kyrpides N."/>
            <person name="Mikhailova N."/>
            <person name="Sung Y."/>
            <person name="Fletcher K.E."/>
            <person name="Ritalahti K.M."/>
            <person name="Loeffler F.E."/>
            <person name="Richardson P."/>
        </authorList>
    </citation>
    <scope>NUCLEOTIDE SEQUENCE [LARGE SCALE GENOMIC DNA]</scope>
    <source>
        <strain evidence="5">ATCC BAA-1151 / DSM 17278 / SZ</strain>
    </source>
</reference>
<feature type="domain" description="N-acetyltransferase" evidence="3">
    <location>
        <begin position="5"/>
        <end position="205"/>
    </location>
</feature>
<organism evidence="4 5">
    <name type="scientific">Trichlorobacter lovleyi (strain ATCC BAA-1151 / DSM 17278 / SZ)</name>
    <name type="common">Geobacter lovleyi</name>
    <dbReference type="NCBI Taxonomy" id="398767"/>
    <lineage>
        <taxon>Bacteria</taxon>
        <taxon>Pseudomonadati</taxon>
        <taxon>Thermodesulfobacteriota</taxon>
        <taxon>Desulfuromonadia</taxon>
        <taxon>Geobacterales</taxon>
        <taxon>Geobacteraceae</taxon>
        <taxon>Trichlorobacter</taxon>
    </lineage>
</organism>
<evidence type="ECO:0000256" key="1">
    <source>
        <dbReference type="ARBA" id="ARBA00022679"/>
    </source>
</evidence>
<dbReference type="AlphaFoldDB" id="B3E8U2"/>
<gene>
    <name evidence="4" type="ordered locus">Glov_1492</name>
</gene>
<dbReference type="Gene3D" id="3.40.630.30">
    <property type="match status" value="1"/>
</dbReference>
<dbReference type="InterPro" id="IPR050680">
    <property type="entry name" value="YpeA/RimI_acetyltransf"/>
</dbReference>
<dbReference type="PANTHER" id="PTHR43420:SF12">
    <property type="entry name" value="N-ACETYLTRANSFERASE DOMAIN-CONTAINING PROTEIN"/>
    <property type="match status" value="1"/>
</dbReference>
<dbReference type="HOGENOM" id="CLU_115350_0_0_7"/>
<proteinExistence type="predicted"/>
<sequence>MMNTDKLLVMSRKHIPAVVQTHLTSFPSFFLSSLGPRFLALYYSGICTATESIAFVYLNDSGMPLGFVAGSTNPRGFYSRLLKRDWLKFAFASLGTVITRPSAMRRIARGLLHPSGNPVGNDVAGLFSIGVSPELQGTGAGKILVNAFLETAKRRGCKRVFLTTDRDNNESVNIFYQKLGFTIERQYETPEGRRMNEYWIQLTDGL</sequence>
<dbReference type="EMBL" id="CP001089">
    <property type="protein sequence ID" value="ACD95210.1"/>
    <property type="molecule type" value="Genomic_DNA"/>
</dbReference>
<dbReference type="CDD" id="cd04301">
    <property type="entry name" value="NAT_SF"/>
    <property type="match status" value="1"/>
</dbReference>
<dbReference type="InterPro" id="IPR016181">
    <property type="entry name" value="Acyl_CoA_acyltransferase"/>
</dbReference>
<evidence type="ECO:0000256" key="2">
    <source>
        <dbReference type="ARBA" id="ARBA00023315"/>
    </source>
</evidence>
<keyword evidence="2" id="KW-0012">Acyltransferase</keyword>
<evidence type="ECO:0000259" key="3">
    <source>
        <dbReference type="PROSITE" id="PS51186"/>
    </source>
</evidence>
<dbReference type="STRING" id="398767.Glov_1492"/>
<dbReference type="OrthoDB" id="9788850at2"/>
<dbReference type="KEGG" id="glo:Glov_1492"/>
<dbReference type="PANTHER" id="PTHR43420">
    <property type="entry name" value="ACETYLTRANSFERASE"/>
    <property type="match status" value="1"/>
</dbReference>
<dbReference type="Proteomes" id="UP000002420">
    <property type="component" value="Chromosome"/>
</dbReference>
<dbReference type="RefSeq" id="WP_012469552.1">
    <property type="nucleotide sequence ID" value="NC_010814.1"/>
</dbReference>
<evidence type="ECO:0000313" key="5">
    <source>
        <dbReference type="Proteomes" id="UP000002420"/>
    </source>
</evidence>
<protein>
    <submittedName>
        <fullName evidence="4">GCN5-related N-acetyltransferase</fullName>
    </submittedName>
</protein>
<dbReference type="SUPFAM" id="SSF55729">
    <property type="entry name" value="Acyl-CoA N-acyltransferases (Nat)"/>
    <property type="match status" value="1"/>
</dbReference>